<dbReference type="InterPro" id="IPR023214">
    <property type="entry name" value="HAD_sf"/>
</dbReference>
<dbReference type="SFLD" id="SFLDS00003">
    <property type="entry name" value="Haloacid_Dehalogenase"/>
    <property type="match status" value="1"/>
</dbReference>
<organism evidence="11 12">
    <name type="scientific">Humitalea rosea</name>
    <dbReference type="NCBI Taxonomy" id="990373"/>
    <lineage>
        <taxon>Bacteria</taxon>
        <taxon>Pseudomonadati</taxon>
        <taxon>Pseudomonadota</taxon>
        <taxon>Alphaproteobacteria</taxon>
        <taxon>Acetobacterales</taxon>
        <taxon>Roseomonadaceae</taxon>
        <taxon>Humitalea</taxon>
    </lineage>
</organism>
<keyword evidence="9 10" id="KW-0119">Carbohydrate metabolism</keyword>
<comment type="cofactor">
    <cofactor evidence="2 10">
        <name>Mg(2+)</name>
        <dbReference type="ChEBI" id="CHEBI:18420"/>
    </cofactor>
</comment>
<evidence type="ECO:0000256" key="4">
    <source>
        <dbReference type="ARBA" id="ARBA00006171"/>
    </source>
</evidence>
<feature type="binding site" evidence="10">
    <location>
        <position position="10"/>
    </location>
    <ligand>
        <name>Mg(2+)</name>
        <dbReference type="ChEBI" id="CHEBI:18420"/>
    </ligand>
</feature>
<dbReference type="GO" id="GO:0008967">
    <property type="term" value="F:phosphoglycolate phosphatase activity"/>
    <property type="evidence" value="ECO:0007669"/>
    <property type="project" value="UniProtKB-UniRule"/>
</dbReference>
<comment type="pathway">
    <text evidence="3 10">Organic acid metabolism; glycolate biosynthesis; glycolate from 2-phosphoglycolate: step 1/1.</text>
</comment>
<dbReference type="GO" id="GO:0046872">
    <property type="term" value="F:metal ion binding"/>
    <property type="evidence" value="ECO:0007669"/>
    <property type="project" value="UniProtKB-KW"/>
</dbReference>
<dbReference type="Gene3D" id="3.40.50.1000">
    <property type="entry name" value="HAD superfamily/HAD-like"/>
    <property type="match status" value="1"/>
</dbReference>
<evidence type="ECO:0000256" key="9">
    <source>
        <dbReference type="ARBA" id="ARBA00023277"/>
    </source>
</evidence>
<feature type="active site" description="Nucleophile" evidence="10">
    <location>
        <position position="8"/>
    </location>
</feature>
<dbReference type="RefSeq" id="WP_111399531.1">
    <property type="nucleotide sequence ID" value="NZ_QKYU01000021.1"/>
</dbReference>
<evidence type="ECO:0000256" key="10">
    <source>
        <dbReference type="HAMAP-Rule" id="MF_00495"/>
    </source>
</evidence>
<dbReference type="InterPro" id="IPR023198">
    <property type="entry name" value="PGP-like_dom2"/>
</dbReference>
<name>A0A2W7I7B1_9PROT</name>
<evidence type="ECO:0000256" key="6">
    <source>
        <dbReference type="ARBA" id="ARBA00022723"/>
    </source>
</evidence>
<dbReference type="GO" id="GO:0046295">
    <property type="term" value="P:glycolate biosynthetic process"/>
    <property type="evidence" value="ECO:0007669"/>
    <property type="project" value="UniProtKB-UniRule"/>
</dbReference>
<dbReference type="InterPro" id="IPR050155">
    <property type="entry name" value="HAD-like_hydrolase_sf"/>
</dbReference>
<evidence type="ECO:0000313" key="12">
    <source>
        <dbReference type="Proteomes" id="UP000249688"/>
    </source>
</evidence>
<dbReference type="SUPFAM" id="SSF56784">
    <property type="entry name" value="HAD-like"/>
    <property type="match status" value="1"/>
</dbReference>
<comment type="function">
    <text evidence="10">Specifically catalyzes the dephosphorylation of 2-phosphoglycolate. Is involved in the dissimilation of the intracellular 2-phosphoglycolate formed during the DNA repair of 3'-phosphoglycolate ends, a major class of DNA lesions induced by oxidative stress.</text>
</comment>
<keyword evidence="8 10" id="KW-0460">Magnesium</keyword>
<evidence type="ECO:0000256" key="5">
    <source>
        <dbReference type="ARBA" id="ARBA00013078"/>
    </source>
</evidence>
<comment type="catalytic activity">
    <reaction evidence="1 10">
        <text>2-phosphoglycolate + H2O = glycolate + phosphate</text>
        <dbReference type="Rhea" id="RHEA:14369"/>
        <dbReference type="ChEBI" id="CHEBI:15377"/>
        <dbReference type="ChEBI" id="CHEBI:29805"/>
        <dbReference type="ChEBI" id="CHEBI:43474"/>
        <dbReference type="ChEBI" id="CHEBI:58033"/>
        <dbReference type="EC" id="3.1.3.18"/>
    </reaction>
</comment>
<dbReference type="HAMAP" id="MF_00495">
    <property type="entry name" value="GPH_hydrolase_bact"/>
    <property type="match status" value="1"/>
</dbReference>
<evidence type="ECO:0000256" key="3">
    <source>
        <dbReference type="ARBA" id="ARBA00004818"/>
    </source>
</evidence>
<dbReference type="PANTHER" id="PTHR43434:SF1">
    <property type="entry name" value="PHOSPHOGLYCOLATE PHOSPHATASE"/>
    <property type="match status" value="1"/>
</dbReference>
<dbReference type="SFLD" id="SFLDG01129">
    <property type="entry name" value="C1.5:_HAD__Beta-PGM__Phosphata"/>
    <property type="match status" value="1"/>
</dbReference>
<reference evidence="11 12" key="1">
    <citation type="submission" date="2018-06" db="EMBL/GenBank/DDBJ databases">
        <title>Genomic Encyclopedia of Archaeal and Bacterial Type Strains, Phase II (KMG-II): from individual species to whole genera.</title>
        <authorList>
            <person name="Goeker M."/>
        </authorList>
    </citation>
    <scope>NUCLEOTIDE SEQUENCE [LARGE SCALE GENOMIC DNA]</scope>
    <source>
        <strain evidence="11 12">DSM 24525</strain>
    </source>
</reference>
<keyword evidence="12" id="KW-1185">Reference proteome</keyword>
<evidence type="ECO:0000256" key="1">
    <source>
        <dbReference type="ARBA" id="ARBA00000830"/>
    </source>
</evidence>
<dbReference type="GO" id="GO:0005975">
    <property type="term" value="P:carbohydrate metabolic process"/>
    <property type="evidence" value="ECO:0007669"/>
    <property type="project" value="InterPro"/>
</dbReference>
<evidence type="ECO:0000256" key="2">
    <source>
        <dbReference type="ARBA" id="ARBA00001946"/>
    </source>
</evidence>
<dbReference type="Gene3D" id="1.10.150.240">
    <property type="entry name" value="Putative phosphatase, domain 2"/>
    <property type="match status" value="1"/>
</dbReference>
<dbReference type="EMBL" id="QKYU01000021">
    <property type="protein sequence ID" value="PZW41352.1"/>
    <property type="molecule type" value="Genomic_DNA"/>
</dbReference>
<feature type="binding site" evidence="10">
    <location>
        <position position="164"/>
    </location>
    <ligand>
        <name>Mg(2+)</name>
        <dbReference type="ChEBI" id="CHEBI:18420"/>
    </ligand>
</feature>
<comment type="similarity">
    <text evidence="4 10">Belongs to the HAD-like hydrolase superfamily. CbbY/CbbZ/Gph/YieH family.</text>
</comment>
<dbReference type="AlphaFoldDB" id="A0A2W7I7B1"/>
<feature type="binding site" evidence="10">
    <location>
        <position position="8"/>
    </location>
    <ligand>
        <name>Mg(2+)</name>
        <dbReference type="ChEBI" id="CHEBI:18420"/>
    </ligand>
</feature>
<accession>A0A2W7I7B1</accession>
<evidence type="ECO:0000256" key="7">
    <source>
        <dbReference type="ARBA" id="ARBA00022801"/>
    </source>
</evidence>
<protein>
    <recommendedName>
        <fullName evidence="5 10">Phosphoglycolate phosphatase</fullName>
        <shortName evidence="10">PGP</shortName>
        <shortName evidence="10">PGPase</shortName>
        <ecNumber evidence="5 10">3.1.3.18</ecNumber>
    </recommendedName>
</protein>
<dbReference type="InterPro" id="IPR036412">
    <property type="entry name" value="HAD-like_sf"/>
</dbReference>
<sequence>MNPVILLDLDGTLVDSVPDLHAALDRMLLARDLAPLSRAEATAMIGDGVRALVERALAARGAVADEAAITGFLADYEAHAAEETRLFPGIAAALAEMVERGWRLAVCTNKPERPARAILEGFGIGHLFAAIGGGDSFPVRKPDPAHVLATLAAAGGGTAVMVGDHANDMLAGSGAGLPVVFCGWGYGTGAMAGAAPVAAMVSDLVPLLARLLACPLGGPLGGPLRTR</sequence>
<evidence type="ECO:0000256" key="8">
    <source>
        <dbReference type="ARBA" id="ARBA00022842"/>
    </source>
</evidence>
<dbReference type="OrthoDB" id="9793014at2"/>
<keyword evidence="6 10" id="KW-0479">Metal-binding</keyword>
<proteinExistence type="inferred from homology"/>
<dbReference type="GO" id="GO:0006281">
    <property type="term" value="P:DNA repair"/>
    <property type="evidence" value="ECO:0007669"/>
    <property type="project" value="TreeGrafter"/>
</dbReference>
<dbReference type="InterPro" id="IPR006439">
    <property type="entry name" value="HAD-SF_hydro_IA"/>
</dbReference>
<dbReference type="EC" id="3.1.3.18" evidence="5 10"/>
<dbReference type="Pfam" id="PF00702">
    <property type="entry name" value="Hydrolase"/>
    <property type="match status" value="1"/>
</dbReference>
<dbReference type="PANTHER" id="PTHR43434">
    <property type="entry name" value="PHOSPHOGLYCOLATE PHOSPHATASE"/>
    <property type="match status" value="1"/>
</dbReference>
<comment type="caution">
    <text evidence="11">The sequence shown here is derived from an EMBL/GenBank/DDBJ whole genome shotgun (WGS) entry which is preliminary data.</text>
</comment>
<evidence type="ECO:0000313" key="11">
    <source>
        <dbReference type="EMBL" id="PZW41352.1"/>
    </source>
</evidence>
<dbReference type="InterPro" id="IPR037512">
    <property type="entry name" value="PGPase_prok"/>
</dbReference>
<dbReference type="NCBIfam" id="TIGR01549">
    <property type="entry name" value="HAD-SF-IA-v1"/>
    <property type="match status" value="1"/>
</dbReference>
<dbReference type="UniPathway" id="UPA00865">
    <property type="reaction ID" value="UER00834"/>
</dbReference>
<gene>
    <name evidence="11" type="ORF">C8P66_12160</name>
</gene>
<keyword evidence="7 10" id="KW-0378">Hydrolase</keyword>
<dbReference type="Proteomes" id="UP000249688">
    <property type="component" value="Unassembled WGS sequence"/>
</dbReference>
<dbReference type="GO" id="GO:0005829">
    <property type="term" value="C:cytosol"/>
    <property type="evidence" value="ECO:0007669"/>
    <property type="project" value="TreeGrafter"/>
</dbReference>